<dbReference type="RefSeq" id="WP_377964877.1">
    <property type="nucleotide sequence ID" value="NZ_JBHZOL010000071.1"/>
</dbReference>
<comment type="similarity">
    <text evidence="3">Belongs to the RimP family.</text>
</comment>
<gene>
    <name evidence="3 6" type="primary">rimP</name>
    <name evidence="6" type="ORF">ACFVKH_10925</name>
</gene>
<dbReference type="PANTHER" id="PTHR33867:SF1">
    <property type="entry name" value="RIBOSOME MATURATION FACTOR RIMP"/>
    <property type="match status" value="1"/>
</dbReference>
<comment type="function">
    <text evidence="3">Required for maturation of 30S ribosomal subunits.</text>
</comment>
<dbReference type="EMBL" id="JBHZOL010000071">
    <property type="protein sequence ID" value="MFE4106792.1"/>
    <property type="molecule type" value="Genomic_DNA"/>
</dbReference>
<dbReference type="InterPro" id="IPR028998">
    <property type="entry name" value="RimP_C"/>
</dbReference>
<dbReference type="Pfam" id="PF02576">
    <property type="entry name" value="RimP_N"/>
    <property type="match status" value="1"/>
</dbReference>
<dbReference type="SUPFAM" id="SSF74942">
    <property type="entry name" value="YhbC-like, C-terminal domain"/>
    <property type="match status" value="1"/>
</dbReference>
<comment type="caution">
    <text evidence="6">The sequence shown here is derived from an EMBL/GenBank/DDBJ whole genome shotgun (WGS) entry which is preliminary data.</text>
</comment>
<organism evidence="6 7">
    <name type="scientific">Almyronema epifaneia S1</name>
    <dbReference type="NCBI Taxonomy" id="2991925"/>
    <lineage>
        <taxon>Bacteria</taxon>
        <taxon>Bacillati</taxon>
        <taxon>Cyanobacteriota</taxon>
        <taxon>Cyanophyceae</taxon>
        <taxon>Nodosilineales</taxon>
        <taxon>Nodosilineaceae</taxon>
        <taxon>Almyronema</taxon>
        <taxon>Almyronema epifaneia</taxon>
    </lineage>
</organism>
<dbReference type="InterPro" id="IPR028989">
    <property type="entry name" value="RimP_N"/>
</dbReference>
<name>A0ABW6IGH9_9CYAN</name>
<keyword evidence="7" id="KW-1185">Reference proteome</keyword>
<accession>A0ABW6IGH9</accession>
<dbReference type="SUPFAM" id="SSF75420">
    <property type="entry name" value="YhbC-like, N-terminal domain"/>
    <property type="match status" value="1"/>
</dbReference>
<evidence type="ECO:0000259" key="4">
    <source>
        <dbReference type="Pfam" id="PF02576"/>
    </source>
</evidence>
<evidence type="ECO:0000313" key="7">
    <source>
        <dbReference type="Proteomes" id="UP001600165"/>
    </source>
</evidence>
<dbReference type="PANTHER" id="PTHR33867">
    <property type="entry name" value="RIBOSOME MATURATION FACTOR RIMP"/>
    <property type="match status" value="1"/>
</dbReference>
<evidence type="ECO:0000259" key="5">
    <source>
        <dbReference type="Pfam" id="PF17384"/>
    </source>
</evidence>
<dbReference type="InterPro" id="IPR036847">
    <property type="entry name" value="RimP_C_sf"/>
</dbReference>
<evidence type="ECO:0000256" key="1">
    <source>
        <dbReference type="ARBA" id="ARBA00022490"/>
    </source>
</evidence>
<proteinExistence type="inferred from homology"/>
<reference evidence="6 7" key="1">
    <citation type="submission" date="2024-10" db="EMBL/GenBank/DDBJ databases">
        <authorList>
            <person name="Ratan Roy A."/>
            <person name="Morales Sandoval P.H."/>
            <person name="De Los Santos Villalobos S."/>
            <person name="Chakraborty S."/>
            <person name="Mukherjee J."/>
        </authorList>
    </citation>
    <scope>NUCLEOTIDE SEQUENCE [LARGE SCALE GENOMIC DNA]</scope>
    <source>
        <strain evidence="6 7">S1</strain>
    </source>
</reference>
<dbReference type="HAMAP" id="MF_01077">
    <property type="entry name" value="RimP"/>
    <property type="match status" value="1"/>
</dbReference>
<feature type="domain" description="Ribosome maturation factor RimP C-terminal" evidence="5">
    <location>
        <begin position="89"/>
        <end position="138"/>
    </location>
</feature>
<dbReference type="InterPro" id="IPR003728">
    <property type="entry name" value="Ribosome_maturation_RimP"/>
</dbReference>
<evidence type="ECO:0000313" key="6">
    <source>
        <dbReference type="EMBL" id="MFE4106792.1"/>
    </source>
</evidence>
<dbReference type="Proteomes" id="UP001600165">
    <property type="component" value="Unassembled WGS sequence"/>
</dbReference>
<dbReference type="Pfam" id="PF17384">
    <property type="entry name" value="DUF150_C"/>
    <property type="match status" value="1"/>
</dbReference>
<keyword evidence="2 3" id="KW-0690">Ribosome biogenesis</keyword>
<comment type="subcellular location">
    <subcellularLocation>
        <location evidence="3">Cytoplasm</location>
    </subcellularLocation>
</comment>
<dbReference type="Gene3D" id="3.30.300.70">
    <property type="entry name" value="RimP-like superfamily, N-terminal"/>
    <property type="match status" value="1"/>
</dbReference>
<sequence length="155" mass="17068">MVHPLVPQIIDLTQPIAEDLGLEVVSAVFKTNQSPPVLRIDVRNPQHDTGLEDCERMSTALEAVLDAADIIPDAYVLEVSSPGVSETLASDRDFSVFKGFPVEVQLSEPHRGKQTWVGKLAGRDQDSIYLNQKGKAIALPRPLVEWVKLSDRSEV</sequence>
<feature type="domain" description="Ribosome maturation factor RimP N-terminal" evidence="4">
    <location>
        <begin position="14"/>
        <end position="84"/>
    </location>
</feature>
<evidence type="ECO:0000256" key="2">
    <source>
        <dbReference type="ARBA" id="ARBA00022517"/>
    </source>
</evidence>
<evidence type="ECO:0000256" key="3">
    <source>
        <dbReference type="HAMAP-Rule" id="MF_01077"/>
    </source>
</evidence>
<dbReference type="InterPro" id="IPR035956">
    <property type="entry name" value="RimP_N_sf"/>
</dbReference>
<protein>
    <recommendedName>
        <fullName evidence="3">Ribosome maturation factor RimP</fullName>
    </recommendedName>
</protein>
<keyword evidence="1 3" id="KW-0963">Cytoplasm</keyword>
<dbReference type="NCBIfam" id="NF000935">
    <property type="entry name" value="PRK00092.3-3"/>
    <property type="match status" value="1"/>
</dbReference>